<dbReference type="InterPro" id="IPR002129">
    <property type="entry name" value="PyrdxlP-dep_de-COase"/>
</dbReference>
<keyword evidence="3" id="KW-0210">Decarboxylase</keyword>
<dbReference type="GO" id="GO:0030170">
    <property type="term" value="F:pyridoxal phosphate binding"/>
    <property type="evidence" value="ECO:0007669"/>
    <property type="project" value="InterPro"/>
</dbReference>
<comment type="similarity">
    <text evidence="2 7">Belongs to the group II decarboxylase family.</text>
</comment>
<organism evidence="8 9">
    <name type="scientific">Microbacterium immunditiarum</name>
    <dbReference type="NCBI Taxonomy" id="337480"/>
    <lineage>
        <taxon>Bacteria</taxon>
        <taxon>Bacillati</taxon>
        <taxon>Actinomycetota</taxon>
        <taxon>Actinomycetes</taxon>
        <taxon>Micrococcales</taxon>
        <taxon>Microbacteriaceae</taxon>
        <taxon>Microbacterium</taxon>
    </lineage>
</organism>
<reference evidence="8 9" key="1">
    <citation type="submission" date="2020-07" db="EMBL/GenBank/DDBJ databases">
        <title>Sequencing the genomes of 1000 actinobacteria strains.</title>
        <authorList>
            <person name="Klenk H.-P."/>
        </authorList>
    </citation>
    <scope>NUCLEOTIDE SEQUENCE [LARGE SCALE GENOMIC DNA]</scope>
    <source>
        <strain evidence="8 9">DSM 24662</strain>
    </source>
</reference>
<evidence type="ECO:0000256" key="5">
    <source>
        <dbReference type="ARBA" id="ARBA00023239"/>
    </source>
</evidence>
<dbReference type="InterPro" id="IPR010977">
    <property type="entry name" value="Aromatic_deC"/>
</dbReference>
<keyword evidence="4 6" id="KW-0663">Pyridoxal phosphate</keyword>
<dbReference type="AlphaFoldDB" id="A0A7Y9KIN1"/>
<dbReference type="EMBL" id="JACCBV010000001">
    <property type="protein sequence ID" value="NYE20752.1"/>
    <property type="molecule type" value="Genomic_DNA"/>
</dbReference>
<evidence type="ECO:0000256" key="7">
    <source>
        <dbReference type="RuleBase" id="RU000382"/>
    </source>
</evidence>
<dbReference type="GO" id="GO:0019752">
    <property type="term" value="P:carboxylic acid metabolic process"/>
    <property type="evidence" value="ECO:0007669"/>
    <property type="project" value="InterPro"/>
</dbReference>
<evidence type="ECO:0000313" key="9">
    <source>
        <dbReference type="Proteomes" id="UP000576969"/>
    </source>
</evidence>
<dbReference type="PANTHER" id="PTHR11999:SF70">
    <property type="entry name" value="MIP05841P"/>
    <property type="match status" value="1"/>
</dbReference>
<dbReference type="Gene3D" id="3.40.640.10">
    <property type="entry name" value="Type I PLP-dependent aspartate aminotransferase-like (Major domain)"/>
    <property type="match status" value="1"/>
</dbReference>
<dbReference type="InterPro" id="IPR015421">
    <property type="entry name" value="PyrdxlP-dep_Trfase_major"/>
</dbReference>
<comment type="caution">
    <text evidence="8">The sequence shown here is derived from an EMBL/GenBank/DDBJ whole genome shotgun (WGS) entry which is preliminary data.</text>
</comment>
<comment type="cofactor">
    <cofactor evidence="1 6 7">
        <name>pyridoxal 5'-phosphate</name>
        <dbReference type="ChEBI" id="CHEBI:597326"/>
    </cofactor>
</comment>
<keyword evidence="9" id="KW-1185">Reference proteome</keyword>
<evidence type="ECO:0000256" key="4">
    <source>
        <dbReference type="ARBA" id="ARBA00022898"/>
    </source>
</evidence>
<gene>
    <name evidence="8" type="ORF">BJ991_002780</name>
</gene>
<evidence type="ECO:0000256" key="6">
    <source>
        <dbReference type="PIRSR" id="PIRSR602129-50"/>
    </source>
</evidence>
<keyword evidence="5 7" id="KW-0456">Lyase</keyword>
<evidence type="ECO:0000313" key="8">
    <source>
        <dbReference type="EMBL" id="NYE20752.1"/>
    </source>
</evidence>
<sequence>MGDIHDERRDALEAAHRHALEWLGSVAERPVRPEIDVDGVQERLGRDLPAEGLPAREVVDELAAAAGDGLMAMGSPRFFGFVIGGAYPAALGADWLVSAWDQNNGSRQTTPAVAAVEEVAASWLLELLGLPAESGVGFVTGGTMANFSCVIAARDAVLRAKGFDIATGGLQAAPRVRFLAGDQVHTSMVLAGRLAGLGPPQTVGADDQGRIDLDGLERALAEDPDAATIVALQAGDVHSGAFDDFVRAIEVAHAAGAWVHVDGAFGLWAAASPRFAHLVRGLAGADSWATDAHKTLNVPYDCGVAIVRDEAAMTAALGAHAAYLPAVASISDPYDRTPELSRRARGVTVWAALRSLGRSGVRRLVEGLADAASALADGFRAIPGLEVLNDVVFTQVCLAARDDETTAALGEWLRAEGTIWASSSTWRGRTVVRFAVSNFATDAEAVRRTVDAVGRGLAAVTAR</sequence>
<dbReference type="Pfam" id="PF00282">
    <property type="entry name" value="Pyridoxal_deC"/>
    <property type="match status" value="1"/>
</dbReference>
<evidence type="ECO:0000256" key="3">
    <source>
        <dbReference type="ARBA" id="ARBA00022793"/>
    </source>
</evidence>
<dbReference type="Proteomes" id="UP000576969">
    <property type="component" value="Unassembled WGS sequence"/>
</dbReference>
<proteinExistence type="inferred from homology"/>
<dbReference type="InterPro" id="IPR015424">
    <property type="entry name" value="PyrdxlP-dep_Trfase"/>
</dbReference>
<dbReference type="PANTHER" id="PTHR11999">
    <property type="entry name" value="GROUP II PYRIDOXAL-5-PHOSPHATE DECARBOXYLASE"/>
    <property type="match status" value="1"/>
</dbReference>
<protein>
    <submittedName>
        <fullName evidence="8">Glutamate/tyrosine decarboxylase-like PLP-dependent enzyme</fullName>
    </submittedName>
</protein>
<dbReference type="RefSeq" id="WP_179490917.1">
    <property type="nucleotide sequence ID" value="NZ_JACCBV010000001.1"/>
</dbReference>
<dbReference type="GO" id="GO:0004058">
    <property type="term" value="F:aromatic-L-amino-acid decarboxylase activity"/>
    <property type="evidence" value="ECO:0007669"/>
    <property type="project" value="UniProtKB-ARBA"/>
</dbReference>
<dbReference type="InterPro" id="IPR015422">
    <property type="entry name" value="PyrdxlP-dep_Trfase_small"/>
</dbReference>
<dbReference type="Gene3D" id="3.90.1150.10">
    <property type="entry name" value="Aspartate Aminotransferase, domain 1"/>
    <property type="match status" value="1"/>
</dbReference>
<evidence type="ECO:0000256" key="1">
    <source>
        <dbReference type="ARBA" id="ARBA00001933"/>
    </source>
</evidence>
<accession>A0A7Y9KIN1</accession>
<feature type="modified residue" description="N6-(pyridoxal phosphate)lysine" evidence="6">
    <location>
        <position position="294"/>
    </location>
</feature>
<name>A0A7Y9KIN1_9MICO</name>
<evidence type="ECO:0000256" key="2">
    <source>
        <dbReference type="ARBA" id="ARBA00009533"/>
    </source>
</evidence>
<dbReference type="SUPFAM" id="SSF53383">
    <property type="entry name" value="PLP-dependent transferases"/>
    <property type="match status" value="1"/>
</dbReference>